<dbReference type="InterPro" id="IPR050804">
    <property type="entry name" value="MCC"/>
</dbReference>
<dbReference type="EMBL" id="QGKX02001290">
    <property type="protein sequence ID" value="KAF3540761.1"/>
    <property type="molecule type" value="Genomic_DNA"/>
</dbReference>
<dbReference type="Proteomes" id="UP000712600">
    <property type="component" value="Unassembled WGS sequence"/>
</dbReference>
<feature type="region of interest" description="Disordered" evidence="2">
    <location>
        <begin position="251"/>
        <end position="270"/>
    </location>
</feature>
<sequence>MEVGGQMRIKSSLLTWKIIPMKNPSSPVKELEYLHPDETGVSIPSDSETLAQDPSFYVVVIMKLGGLYESHCYDCLQKEEEEEEILLLPMEGKVSEIPTADYPPVSAVSFFRKIYSDVFEAGETTQEFSVKSKDWGFESFMNLSDLHDHTLGYLLDDTILVEAELWNVTLKKKQETDFVGLKKQLTPWLPLPNDDSRKDLFTEIRLTLLDGGNHHVAHASRRRLVETTLDPLHRNDVKVLSTGVVYTVHRRRHGKAQRHPELVTRRYSTS</sequence>
<feature type="domain" description="MATH" evidence="3">
    <location>
        <begin position="128"/>
        <end position="165"/>
    </location>
</feature>
<dbReference type="PROSITE" id="PS50144">
    <property type="entry name" value="MATH"/>
    <property type="match status" value="1"/>
</dbReference>
<dbReference type="SUPFAM" id="SSF49599">
    <property type="entry name" value="TRAF domain-like"/>
    <property type="match status" value="1"/>
</dbReference>
<evidence type="ECO:0000313" key="5">
    <source>
        <dbReference type="Proteomes" id="UP000712600"/>
    </source>
</evidence>
<gene>
    <name evidence="4" type="ORF">F2Q69_00025357</name>
</gene>
<evidence type="ECO:0000256" key="2">
    <source>
        <dbReference type="SAM" id="MobiDB-lite"/>
    </source>
</evidence>
<proteinExistence type="predicted"/>
<dbReference type="InterPro" id="IPR008974">
    <property type="entry name" value="TRAF-like"/>
</dbReference>
<dbReference type="AlphaFoldDB" id="A0A8S9QJ46"/>
<dbReference type="PANTHER" id="PTHR46236:SF35">
    <property type="entry name" value="MATH DOMAIN-CONTAINING PROTEIN"/>
    <property type="match status" value="1"/>
</dbReference>
<keyword evidence="1" id="KW-0175">Coiled coil</keyword>
<evidence type="ECO:0000259" key="3">
    <source>
        <dbReference type="PROSITE" id="PS50144"/>
    </source>
</evidence>
<evidence type="ECO:0000256" key="1">
    <source>
        <dbReference type="ARBA" id="ARBA00023054"/>
    </source>
</evidence>
<dbReference type="PANTHER" id="PTHR46236">
    <property type="entry name" value="TRAF-LIKE SUPERFAMILY PROTEIN"/>
    <property type="match status" value="1"/>
</dbReference>
<reference evidence="4" key="1">
    <citation type="submission" date="2019-12" db="EMBL/GenBank/DDBJ databases">
        <title>Genome sequencing and annotation of Brassica cretica.</title>
        <authorList>
            <person name="Studholme D.J."/>
            <person name="Sarris P."/>
        </authorList>
    </citation>
    <scope>NUCLEOTIDE SEQUENCE</scope>
    <source>
        <strain evidence="4">PFS-109/04</strain>
        <tissue evidence="4">Leaf</tissue>
    </source>
</reference>
<evidence type="ECO:0000313" key="4">
    <source>
        <dbReference type="EMBL" id="KAF3540761.1"/>
    </source>
</evidence>
<dbReference type="InterPro" id="IPR002083">
    <property type="entry name" value="MATH/TRAF_dom"/>
</dbReference>
<comment type="caution">
    <text evidence="4">The sequence shown here is derived from an EMBL/GenBank/DDBJ whole genome shotgun (WGS) entry which is preliminary data.</text>
</comment>
<dbReference type="Gene3D" id="2.60.210.10">
    <property type="entry name" value="Apoptosis, Tumor Necrosis Factor Receptor Associated Protein 2, Chain A"/>
    <property type="match status" value="1"/>
</dbReference>
<organism evidence="4 5">
    <name type="scientific">Brassica cretica</name>
    <name type="common">Mustard</name>
    <dbReference type="NCBI Taxonomy" id="69181"/>
    <lineage>
        <taxon>Eukaryota</taxon>
        <taxon>Viridiplantae</taxon>
        <taxon>Streptophyta</taxon>
        <taxon>Embryophyta</taxon>
        <taxon>Tracheophyta</taxon>
        <taxon>Spermatophyta</taxon>
        <taxon>Magnoliopsida</taxon>
        <taxon>eudicotyledons</taxon>
        <taxon>Gunneridae</taxon>
        <taxon>Pentapetalae</taxon>
        <taxon>rosids</taxon>
        <taxon>malvids</taxon>
        <taxon>Brassicales</taxon>
        <taxon>Brassicaceae</taxon>
        <taxon>Brassiceae</taxon>
        <taxon>Brassica</taxon>
    </lineage>
</organism>
<name>A0A8S9QJ46_BRACR</name>
<protein>
    <recommendedName>
        <fullName evidence="3">MATH domain-containing protein</fullName>
    </recommendedName>
</protein>
<accession>A0A8S9QJ46</accession>